<dbReference type="Gene3D" id="3.30.420.10">
    <property type="entry name" value="Ribonuclease H-like superfamily/Ribonuclease H"/>
    <property type="match status" value="1"/>
</dbReference>
<comment type="caution">
    <text evidence="1">The sequence shown here is derived from an EMBL/GenBank/DDBJ whole genome shotgun (WGS) entry which is preliminary data.</text>
</comment>
<dbReference type="AlphaFoldDB" id="A0AAW1K918"/>
<evidence type="ECO:0000313" key="2">
    <source>
        <dbReference type="Proteomes" id="UP001443914"/>
    </source>
</evidence>
<name>A0AAW1K918_SAPOF</name>
<dbReference type="Proteomes" id="UP001443914">
    <property type="component" value="Unassembled WGS sequence"/>
</dbReference>
<dbReference type="InterPro" id="IPR036397">
    <property type="entry name" value="RNaseH_sf"/>
</dbReference>
<dbReference type="GO" id="GO:0003676">
    <property type="term" value="F:nucleic acid binding"/>
    <property type="evidence" value="ECO:0007669"/>
    <property type="project" value="InterPro"/>
</dbReference>
<dbReference type="PANTHER" id="PTHR47169:SF2">
    <property type="entry name" value="OS01G0541250 PROTEIN"/>
    <property type="match status" value="1"/>
</dbReference>
<protein>
    <submittedName>
        <fullName evidence="1">Uncharacterized protein</fullName>
    </submittedName>
</protein>
<sequence length="163" mass="18433">MDLQCQPSNSPDLNVNDLGFFRVIQTLQHEKAPTTVCQLVDVVLKAFYETSDHVLIYVWLSLMYCMNEILIDKGNNKYKLPQVGKVRLSRLGLLPTHVSPNKEVVIERMQEYNAASEVANTSIEENQASEAHIVDFEVQNAIIDQNESIEEENAPCEQINVLG</sequence>
<organism evidence="1 2">
    <name type="scientific">Saponaria officinalis</name>
    <name type="common">Common soapwort</name>
    <name type="synonym">Lychnis saponaria</name>
    <dbReference type="NCBI Taxonomy" id="3572"/>
    <lineage>
        <taxon>Eukaryota</taxon>
        <taxon>Viridiplantae</taxon>
        <taxon>Streptophyta</taxon>
        <taxon>Embryophyta</taxon>
        <taxon>Tracheophyta</taxon>
        <taxon>Spermatophyta</taxon>
        <taxon>Magnoliopsida</taxon>
        <taxon>eudicotyledons</taxon>
        <taxon>Gunneridae</taxon>
        <taxon>Pentapetalae</taxon>
        <taxon>Caryophyllales</taxon>
        <taxon>Caryophyllaceae</taxon>
        <taxon>Caryophylleae</taxon>
        <taxon>Saponaria</taxon>
    </lineage>
</organism>
<evidence type="ECO:0000313" key="1">
    <source>
        <dbReference type="EMBL" id="KAK9714134.1"/>
    </source>
</evidence>
<gene>
    <name evidence="1" type="ORF">RND81_06G073900</name>
</gene>
<reference evidence="1" key="1">
    <citation type="submission" date="2024-03" db="EMBL/GenBank/DDBJ databases">
        <title>WGS assembly of Saponaria officinalis var. Norfolk2.</title>
        <authorList>
            <person name="Jenkins J."/>
            <person name="Shu S."/>
            <person name="Grimwood J."/>
            <person name="Barry K."/>
            <person name="Goodstein D."/>
            <person name="Schmutz J."/>
            <person name="Leebens-Mack J."/>
            <person name="Osbourn A."/>
        </authorList>
    </citation>
    <scope>NUCLEOTIDE SEQUENCE [LARGE SCALE GENOMIC DNA]</scope>
    <source>
        <strain evidence="1">JIC</strain>
    </source>
</reference>
<keyword evidence="2" id="KW-1185">Reference proteome</keyword>
<accession>A0AAW1K918</accession>
<proteinExistence type="predicted"/>
<dbReference type="PANTHER" id="PTHR47169">
    <property type="entry name" value="OS01G0541250 PROTEIN"/>
    <property type="match status" value="1"/>
</dbReference>
<dbReference type="EMBL" id="JBDFQZ010000006">
    <property type="protein sequence ID" value="KAK9714134.1"/>
    <property type="molecule type" value="Genomic_DNA"/>
</dbReference>